<name>A0A2D3WAT7_9BACT</name>
<dbReference type="PANTHER" id="PTHR30224">
    <property type="entry name" value="ELECTRON TRANSPORT PROTEIN"/>
    <property type="match status" value="1"/>
</dbReference>
<accession>A0A2D3WAT7</accession>
<dbReference type="Gene3D" id="3.30.70.3270">
    <property type="match status" value="1"/>
</dbReference>
<comment type="caution">
    <text evidence="9">The sequence shown here is derived from an EMBL/GenBank/DDBJ whole genome shotgun (WGS) entry which is preliminary data.</text>
</comment>
<dbReference type="GO" id="GO:0051536">
    <property type="term" value="F:iron-sulfur cluster binding"/>
    <property type="evidence" value="ECO:0007669"/>
    <property type="project" value="UniProtKB-KW"/>
</dbReference>
<keyword evidence="3" id="KW-0479">Metal-binding</keyword>
<organism evidence="9 10">
    <name type="scientific">Sulfuricurvum kujiense</name>
    <dbReference type="NCBI Taxonomy" id="148813"/>
    <lineage>
        <taxon>Bacteria</taxon>
        <taxon>Pseudomonadati</taxon>
        <taxon>Campylobacterota</taxon>
        <taxon>Epsilonproteobacteria</taxon>
        <taxon>Campylobacterales</taxon>
        <taxon>Sulfurimonadaceae</taxon>
        <taxon>Sulfuricurvum</taxon>
    </lineage>
</organism>
<feature type="domain" description="4Fe-4S ferredoxin-type" evidence="8">
    <location>
        <begin position="247"/>
        <end position="277"/>
    </location>
</feature>
<dbReference type="InterPro" id="IPR017900">
    <property type="entry name" value="4Fe4S_Fe_S_CS"/>
</dbReference>
<dbReference type="PANTHER" id="PTHR30224:SF4">
    <property type="entry name" value="ELECTRON TRANSPORT PROTEIN YCCM-RELATED"/>
    <property type="match status" value="1"/>
</dbReference>
<dbReference type="EMBL" id="DLUI01000155">
    <property type="protein sequence ID" value="DAB37528.1"/>
    <property type="molecule type" value="Genomic_DNA"/>
</dbReference>
<dbReference type="InterPro" id="IPR017896">
    <property type="entry name" value="4Fe4S_Fe-S-bd"/>
</dbReference>
<feature type="transmembrane region" description="Helical" evidence="7">
    <location>
        <begin position="145"/>
        <end position="166"/>
    </location>
</feature>
<proteinExistence type="predicted"/>
<reference evidence="9 10" key="1">
    <citation type="journal article" date="2017" name="Front. Microbiol.">
        <title>Comparative Genomic Analysis of the Class Epsilonproteobacteria and Proposed Reclassification to Epsilonbacteraeota (phyl. nov.).</title>
        <authorList>
            <person name="Waite D.W."/>
            <person name="Vanwonterghem I."/>
            <person name="Rinke C."/>
            <person name="Parks D.H."/>
            <person name="Zhang Y."/>
            <person name="Takai K."/>
            <person name="Sievert S.M."/>
            <person name="Simon J."/>
            <person name="Campbell B.J."/>
            <person name="Hanson T.E."/>
            <person name="Woyke T."/>
            <person name="Klotz M.G."/>
            <person name="Hugenholtz P."/>
        </authorList>
    </citation>
    <scope>NUCLEOTIDE SEQUENCE [LARGE SCALE GENOMIC DNA]</scope>
    <source>
        <strain evidence="9">UBA12443</strain>
    </source>
</reference>
<dbReference type="PROSITE" id="PS00198">
    <property type="entry name" value="4FE4S_FER_1"/>
    <property type="match status" value="1"/>
</dbReference>
<dbReference type="Proteomes" id="UP000228859">
    <property type="component" value="Unassembled WGS sequence"/>
</dbReference>
<dbReference type="Pfam" id="PF12801">
    <property type="entry name" value="Fer4_5"/>
    <property type="match status" value="2"/>
</dbReference>
<protein>
    <submittedName>
        <fullName evidence="9">4Fe-4S ferredoxin</fullName>
    </submittedName>
</protein>
<dbReference type="InterPro" id="IPR052378">
    <property type="entry name" value="NosR_regulator"/>
</dbReference>
<evidence type="ECO:0000256" key="2">
    <source>
        <dbReference type="ARBA" id="ARBA00022475"/>
    </source>
</evidence>
<evidence type="ECO:0000256" key="3">
    <source>
        <dbReference type="ARBA" id="ARBA00022723"/>
    </source>
</evidence>
<evidence type="ECO:0000313" key="10">
    <source>
        <dbReference type="Proteomes" id="UP000228859"/>
    </source>
</evidence>
<gene>
    <name evidence="9" type="ORF">CFH83_10830</name>
</gene>
<dbReference type="AlphaFoldDB" id="A0A2D3WAT7"/>
<keyword evidence="7" id="KW-0812">Transmembrane</keyword>
<evidence type="ECO:0000256" key="1">
    <source>
        <dbReference type="ARBA" id="ARBA00004236"/>
    </source>
</evidence>
<evidence type="ECO:0000256" key="4">
    <source>
        <dbReference type="ARBA" id="ARBA00023004"/>
    </source>
</evidence>
<keyword evidence="4" id="KW-0408">Iron</keyword>
<keyword evidence="2" id="KW-1003">Cell membrane</keyword>
<dbReference type="Pfam" id="PF13237">
    <property type="entry name" value="Fer4_10"/>
    <property type="match status" value="1"/>
</dbReference>
<keyword evidence="6 7" id="KW-0472">Membrane</keyword>
<feature type="transmembrane region" description="Helical" evidence="7">
    <location>
        <begin position="203"/>
        <end position="224"/>
    </location>
</feature>
<sequence length="333" mass="37110">MDKLLTLTALRRVVQLTAFVFFVYGAMIFTTFYTGDKLTQNLPALSCAYDQSGGDFCALIPLQHQMDHRVSTLFTQNAGAMEALMGTLITIGTVALLILILNKAFCGWLCPLGFFQETITMIGTKLGLTQLTSLSRETITKIRPIKWFIFLFLVLIFPLLTGIGFLGHEWGNPYCSICPSRIMTTAMTGDMSQVYISQANGGYFALSLIADLLFGLMIALALFVRQPFCRICPILPMQTLFKKIGLLRLVKNGSSSCESCGNCVKACPMDIYEIQDQAENRNITHSDCTLCGRCVEFCPHDGVMSFKYGPLTLYSSSKEGFKKRTKIDKWWKG</sequence>
<feature type="transmembrane region" description="Helical" evidence="7">
    <location>
        <begin position="83"/>
        <end position="101"/>
    </location>
</feature>
<dbReference type="RefSeq" id="WP_294895294.1">
    <property type="nucleotide sequence ID" value="NZ_DLUI01000155.1"/>
</dbReference>
<feature type="domain" description="4Fe-4S ferredoxin-type" evidence="8">
    <location>
        <begin position="279"/>
        <end position="309"/>
    </location>
</feature>
<comment type="subcellular location">
    <subcellularLocation>
        <location evidence="1">Cell membrane</location>
    </subcellularLocation>
</comment>
<dbReference type="SUPFAM" id="SSF54862">
    <property type="entry name" value="4Fe-4S ferredoxins"/>
    <property type="match status" value="1"/>
</dbReference>
<dbReference type="PROSITE" id="PS51379">
    <property type="entry name" value="4FE4S_FER_2"/>
    <property type="match status" value="2"/>
</dbReference>
<keyword evidence="7" id="KW-1133">Transmembrane helix</keyword>
<feature type="transmembrane region" description="Helical" evidence="7">
    <location>
        <begin position="12"/>
        <end position="33"/>
    </location>
</feature>
<evidence type="ECO:0000256" key="5">
    <source>
        <dbReference type="ARBA" id="ARBA00023014"/>
    </source>
</evidence>
<dbReference type="GO" id="GO:0005886">
    <property type="term" value="C:plasma membrane"/>
    <property type="evidence" value="ECO:0007669"/>
    <property type="project" value="UniProtKB-SubCell"/>
</dbReference>
<keyword evidence="5" id="KW-0411">Iron-sulfur</keyword>
<evidence type="ECO:0000259" key="8">
    <source>
        <dbReference type="PROSITE" id="PS51379"/>
    </source>
</evidence>
<evidence type="ECO:0000256" key="7">
    <source>
        <dbReference type="SAM" id="Phobius"/>
    </source>
</evidence>
<dbReference type="GO" id="GO:0046872">
    <property type="term" value="F:metal ion binding"/>
    <property type="evidence" value="ECO:0007669"/>
    <property type="project" value="UniProtKB-KW"/>
</dbReference>
<evidence type="ECO:0000313" key="9">
    <source>
        <dbReference type="EMBL" id="DAB37528.1"/>
    </source>
</evidence>
<evidence type="ECO:0000256" key="6">
    <source>
        <dbReference type="ARBA" id="ARBA00023136"/>
    </source>
</evidence>